<gene>
    <name evidence="1" type="ORF">S01H4_52329</name>
</gene>
<protein>
    <submittedName>
        <fullName evidence="1">Uncharacterized protein</fullName>
    </submittedName>
</protein>
<sequence>IDSPSMGIACEGDIDLVKKKVDLTVLVAPFKTVDRIIKHIPLVNNILGGKLISIPFRAIGELADPDVIPLSPTAVGSGLFGILQRTLKLPITIIQPVLPGSKDEKEEKKDQKILQ</sequence>
<dbReference type="EMBL" id="BART01029885">
    <property type="protein sequence ID" value="GAH11846.1"/>
    <property type="molecule type" value="Genomic_DNA"/>
</dbReference>
<organism evidence="1">
    <name type="scientific">marine sediment metagenome</name>
    <dbReference type="NCBI Taxonomy" id="412755"/>
    <lineage>
        <taxon>unclassified sequences</taxon>
        <taxon>metagenomes</taxon>
        <taxon>ecological metagenomes</taxon>
    </lineage>
</organism>
<accession>X1CTP3</accession>
<evidence type="ECO:0000313" key="1">
    <source>
        <dbReference type="EMBL" id="GAH11846.1"/>
    </source>
</evidence>
<comment type="caution">
    <text evidence="1">The sequence shown here is derived from an EMBL/GenBank/DDBJ whole genome shotgun (WGS) entry which is preliminary data.</text>
</comment>
<name>X1CTP3_9ZZZZ</name>
<dbReference type="AlphaFoldDB" id="X1CTP3"/>
<proteinExistence type="predicted"/>
<reference evidence="1" key="1">
    <citation type="journal article" date="2014" name="Front. Microbiol.">
        <title>High frequency of phylogenetically diverse reductive dehalogenase-homologous genes in deep subseafloor sedimentary metagenomes.</title>
        <authorList>
            <person name="Kawai M."/>
            <person name="Futagami T."/>
            <person name="Toyoda A."/>
            <person name="Takaki Y."/>
            <person name="Nishi S."/>
            <person name="Hori S."/>
            <person name="Arai W."/>
            <person name="Tsubouchi T."/>
            <person name="Morono Y."/>
            <person name="Uchiyama I."/>
            <person name="Ito T."/>
            <person name="Fujiyama A."/>
            <person name="Inagaki F."/>
            <person name="Takami H."/>
        </authorList>
    </citation>
    <scope>NUCLEOTIDE SEQUENCE</scope>
    <source>
        <strain evidence="1">Expedition CK06-06</strain>
    </source>
</reference>
<feature type="non-terminal residue" evidence="1">
    <location>
        <position position="1"/>
    </location>
</feature>